<dbReference type="PANTHER" id="PTHR37825">
    <property type="entry name" value="TRNA(MET) CYTIDINE ACETATE LIGASE"/>
    <property type="match status" value="1"/>
</dbReference>
<organism evidence="1 2">
    <name type="scientific">Mycoplasmopsis mustelae</name>
    <dbReference type="NCBI Taxonomy" id="171289"/>
    <lineage>
        <taxon>Bacteria</taxon>
        <taxon>Bacillati</taxon>
        <taxon>Mycoplasmatota</taxon>
        <taxon>Mycoplasmoidales</taxon>
        <taxon>Metamycoplasmataceae</taxon>
        <taxon>Mycoplasmopsis</taxon>
    </lineage>
</organism>
<evidence type="ECO:0000313" key="2">
    <source>
        <dbReference type="Proteomes" id="UP000295757"/>
    </source>
</evidence>
<dbReference type="SUPFAM" id="SSF52374">
    <property type="entry name" value="Nucleotidylyl transferase"/>
    <property type="match status" value="1"/>
</dbReference>
<dbReference type="OrthoDB" id="9769796at2"/>
<dbReference type="Gene3D" id="3.40.50.620">
    <property type="entry name" value="HUPs"/>
    <property type="match status" value="1"/>
</dbReference>
<accession>A0A4R7UEX4</accession>
<dbReference type="AlphaFoldDB" id="A0A4R7UEX4"/>
<keyword evidence="1" id="KW-0808">Transferase</keyword>
<dbReference type="Pfam" id="PF05636">
    <property type="entry name" value="HIGH_NTase1"/>
    <property type="match status" value="1"/>
</dbReference>
<dbReference type="InterPro" id="IPR008513">
    <property type="entry name" value="tRNA(Met)_cyd_acetate_ligase"/>
</dbReference>
<dbReference type="GO" id="GO:0016740">
    <property type="term" value="F:transferase activity"/>
    <property type="evidence" value="ECO:0007669"/>
    <property type="project" value="UniProtKB-KW"/>
</dbReference>
<sequence>MKSVSKNIKIGIVVEYNPMHNGHIYQLNWIKENFPDSKIIIAMSEKYSQRGEIICIPFWKRKLMAKKYGVNKVIKLKTKISAQAAHIFASEAIKLLSKQKINYLVFGSETSDINIFIQIANIIKNNSNLYNELVKKYLKQKGNSFPKATSLALSKLCGYQINQPNDILGLEYVKIIVNNNLNITPIVIKRTIGFHSEEISGSFASASKLRQMLKNNLNIEQYSPFKLNKIKPKYLIENTYPKFQKIVSKLSAQEIAQFHMVNEGIENLFKKNINLPNYEAFINACISKRYTASRIKRTYLYVLLKIKKYNIN</sequence>
<gene>
    <name evidence="1" type="ORF">BCF59_0123</name>
</gene>
<dbReference type="InterPro" id="IPR014729">
    <property type="entry name" value="Rossmann-like_a/b/a_fold"/>
</dbReference>
<dbReference type="NCBIfam" id="NF010192">
    <property type="entry name" value="PRK13671.1"/>
    <property type="match status" value="1"/>
</dbReference>
<evidence type="ECO:0000313" key="1">
    <source>
        <dbReference type="EMBL" id="TDV24175.1"/>
    </source>
</evidence>
<dbReference type="EMBL" id="SOCN01000001">
    <property type="protein sequence ID" value="TDV24175.1"/>
    <property type="molecule type" value="Genomic_DNA"/>
</dbReference>
<proteinExistence type="predicted"/>
<dbReference type="PANTHER" id="PTHR37825:SF1">
    <property type="entry name" value="TRNA(MET) CYTIDINE ACETATE LIGASE"/>
    <property type="match status" value="1"/>
</dbReference>
<keyword evidence="2" id="KW-1185">Reference proteome</keyword>
<protein>
    <submittedName>
        <fullName evidence="1">Putative nucleotidyltransferase</fullName>
    </submittedName>
</protein>
<reference evidence="1 2" key="1">
    <citation type="submission" date="2019-03" db="EMBL/GenBank/DDBJ databases">
        <title>Genomic Encyclopedia of Archaeal and Bacterial Type Strains, Phase II (KMG-II): from individual species to whole genera.</title>
        <authorList>
            <person name="Goeker M."/>
        </authorList>
    </citation>
    <scope>NUCLEOTIDE SEQUENCE [LARGE SCALE GENOMIC DNA]</scope>
    <source>
        <strain evidence="1 2">ATCC 35214</strain>
    </source>
</reference>
<dbReference type="Proteomes" id="UP000295757">
    <property type="component" value="Unassembled WGS sequence"/>
</dbReference>
<comment type="caution">
    <text evidence="1">The sequence shown here is derived from an EMBL/GenBank/DDBJ whole genome shotgun (WGS) entry which is preliminary data.</text>
</comment>
<dbReference type="RefSeq" id="WP_134110196.1">
    <property type="nucleotide sequence ID" value="NZ_SOCN01000001.1"/>
</dbReference>
<name>A0A4R7UEX4_9BACT</name>